<evidence type="ECO:0008006" key="6">
    <source>
        <dbReference type="Google" id="ProtNLM"/>
    </source>
</evidence>
<dbReference type="InterPro" id="IPR038538">
    <property type="entry name" value="MTERF_sf"/>
</dbReference>
<dbReference type="SMART" id="SM00733">
    <property type="entry name" value="Mterf"/>
    <property type="match status" value="5"/>
</dbReference>
<dbReference type="PANTHER" id="PTHR13068">
    <property type="entry name" value="CGI-12 PROTEIN-RELATED"/>
    <property type="match status" value="1"/>
</dbReference>
<gene>
    <name evidence="4" type="ORF">VNO77_05747</name>
</gene>
<reference evidence="4 5" key="1">
    <citation type="submission" date="2024-01" db="EMBL/GenBank/DDBJ databases">
        <title>The genomes of 5 underutilized Papilionoideae crops provide insights into root nodulation and disease resistanc.</title>
        <authorList>
            <person name="Jiang F."/>
        </authorList>
    </citation>
    <scope>NUCLEOTIDE SEQUENCE [LARGE SCALE GENOMIC DNA]</scope>
    <source>
        <strain evidence="4">LVBAO_FW01</strain>
        <tissue evidence="4">Leaves</tissue>
    </source>
</reference>
<keyword evidence="3" id="KW-0809">Transit peptide</keyword>
<evidence type="ECO:0000256" key="3">
    <source>
        <dbReference type="ARBA" id="ARBA00022946"/>
    </source>
</evidence>
<dbReference type="PANTHER" id="PTHR13068:SF166">
    <property type="entry name" value="TRANSCRIPTION TERMINATION FACTOR MTERF15, MITOCHONDRIAL-LIKE"/>
    <property type="match status" value="1"/>
</dbReference>
<proteinExistence type="inferred from homology"/>
<evidence type="ECO:0000313" key="4">
    <source>
        <dbReference type="EMBL" id="KAK7363599.1"/>
    </source>
</evidence>
<evidence type="ECO:0000256" key="1">
    <source>
        <dbReference type="ARBA" id="ARBA00007692"/>
    </source>
</evidence>
<protein>
    <recommendedName>
        <fullName evidence="6">mTERF protein</fullName>
    </recommendedName>
</protein>
<dbReference type="GO" id="GO:0003676">
    <property type="term" value="F:nucleic acid binding"/>
    <property type="evidence" value="ECO:0007669"/>
    <property type="project" value="InterPro"/>
</dbReference>
<dbReference type="InterPro" id="IPR003690">
    <property type="entry name" value="MTERF"/>
</dbReference>
<organism evidence="4 5">
    <name type="scientific">Canavalia gladiata</name>
    <name type="common">Sword bean</name>
    <name type="synonym">Dolichos gladiatus</name>
    <dbReference type="NCBI Taxonomy" id="3824"/>
    <lineage>
        <taxon>Eukaryota</taxon>
        <taxon>Viridiplantae</taxon>
        <taxon>Streptophyta</taxon>
        <taxon>Embryophyta</taxon>
        <taxon>Tracheophyta</taxon>
        <taxon>Spermatophyta</taxon>
        <taxon>Magnoliopsida</taxon>
        <taxon>eudicotyledons</taxon>
        <taxon>Gunneridae</taxon>
        <taxon>Pentapetalae</taxon>
        <taxon>rosids</taxon>
        <taxon>fabids</taxon>
        <taxon>Fabales</taxon>
        <taxon>Fabaceae</taxon>
        <taxon>Papilionoideae</taxon>
        <taxon>50 kb inversion clade</taxon>
        <taxon>NPAAA clade</taxon>
        <taxon>indigoferoid/millettioid clade</taxon>
        <taxon>Phaseoleae</taxon>
        <taxon>Canavalia</taxon>
    </lineage>
</organism>
<comment type="caution">
    <text evidence="4">The sequence shown here is derived from an EMBL/GenBank/DDBJ whole genome shotgun (WGS) entry which is preliminary data.</text>
</comment>
<accession>A0AAN9MYX2</accession>
<dbReference type="AlphaFoldDB" id="A0AAN9MYX2"/>
<keyword evidence="2" id="KW-0805">Transcription regulation</keyword>
<name>A0AAN9MYX2_CANGL</name>
<dbReference type="EMBL" id="JAYMYQ010000001">
    <property type="protein sequence ID" value="KAK7363599.1"/>
    <property type="molecule type" value="Genomic_DNA"/>
</dbReference>
<dbReference type="Pfam" id="PF02536">
    <property type="entry name" value="mTERF"/>
    <property type="match status" value="1"/>
</dbReference>
<dbReference type="Gene3D" id="1.25.70.10">
    <property type="entry name" value="Transcription termination factor 3, mitochondrial"/>
    <property type="match status" value="1"/>
</dbReference>
<sequence length="388" mass="44284">MLKFHTHKSILVCAKGFISTFPTLKCYPSISSPIFLRFQFYATTSHTHSFTVSYLVNNFGFSPDSALKASRKLRLHNPQKPDSVLSFFRNHGFSDSQTHSIVKREPGLLNVDPERTLLPKIDFLRSKGISTSDIVRAVSTNPRILLRSLENHIIPSYELVRGFLQSDMQIIACIKRSSGFLCSGRLELNFKILLDNGVKRRDIAKVLRAWPNILCSTNLLNTVDELKELGFNPSISTFCVALLAKRTVSKTRWAEKIDTFKRWGWSYQQVIEAFKKQPYCMLASTDKINAVMSFWVDQLGWNALYLVKVPGIFVMSLQKRIIPRASVLHFLVSNGLREKDASLTTPFVLNEKLFLEKFVKRFKEDSSHLLKLYEEKMNLASDSSGTCL</sequence>
<keyword evidence="2" id="KW-0806">Transcription termination</keyword>
<dbReference type="GO" id="GO:0006353">
    <property type="term" value="P:DNA-templated transcription termination"/>
    <property type="evidence" value="ECO:0007669"/>
    <property type="project" value="UniProtKB-KW"/>
</dbReference>
<comment type="similarity">
    <text evidence="1">Belongs to the mTERF family.</text>
</comment>
<keyword evidence="5" id="KW-1185">Reference proteome</keyword>
<evidence type="ECO:0000256" key="2">
    <source>
        <dbReference type="ARBA" id="ARBA00022472"/>
    </source>
</evidence>
<dbReference type="FunFam" id="1.25.70.10:FF:000001">
    <property type="entry name" value="Mitochondrial transcription termination factor-like"/>
    <property type="match status" value="1"/>
</dbReference>
<evidence type="ECO:0000313" key="5">
    <source>
        <dbReference type="Proteomes" id="UP001367508"/>
    </source>
</evidence>
<keyword evidence="2" id="KW-0804">Transcription</keyword>
<dbReference type="Proteomes" id="UP001367508">
    <property type="component" value="Unassembled WGS sequence"/>
</dbReference>